<name>A0A366FI20_9HYPH</name>
<protein>
    <submittedName>
        <fullName evidence="1">Uncharacterized protein</fullName>
    </submittedName>
</protein>
<dbReference type="AlphaFoldDB" id="A0A366FI20"/>
<keyword evidence="2" id="KW-1185">Reference proteome</keyword>
<sequence>MLLTNEAFSGLQQWSEPLIYDRLSAAYGRLLTDGALAHRLARLHAPVWRALIAGDMPAFEALRAALAPALREAGLVGDHLAWVDAEIMTELIDVVDSRYTRSQRTATAYRLALAEVARRLRPAVRAAA</sequence>
<evidence type="ECO:0000313" key="2">
    <source>
        <dbReference type="Proteomes" id="UP000253529"/>
    </source>
</evidence>
<proteinExistence type="predicted"/>
<dbReference type="EMBL" id="QNRK01000011">
    <property type="protein sequence ID" value="RBP13776.1"/>
    <property type="molecule type" value="Genomic_DNA"/>
</dbReference>
<evidence type="ECO:0000313" key="1">
    <source>
        <dbReference type="EMBL" id="RBP13776.1"/>
    </source>
</evidence>
<dbReference type="Proteomes" id="UP000253529">
    <property type="component" value="Unassembled WGS sequence"/>
</dbReference>
<gene>
    <name evidence="1" type="ORF">DFR50_11138</name>
</gene>
<organism evidence="1 2">
    <name type="scientific">Roseiarcus fermentans</name>
    <dbReference type="NCBI Taxonomy" id="1473586"/>
    <lineage>
        <taxon>Bacteria</taxon>
        <taxon>Pseudomonadati</taxon>
        <taxon>Pseudomonadota</taxon>
        <taxon>Alphaproteobacteria</taxon>
        <taxon>Hyphomicrobiales</taxon>
        <taxon>Roseiarcaceae</taxon>
        <taxon>Roseiarcus</taxon>
    </lineage>
</organism>
<accession>A0A366FI20</accession>
<dbReference type="RefSeq" id="WP_113889336.1">
    <property type="nucleotide sequence ID" value="NZ_QNRK01000011.1"/>
</dbReference>
<dbReference type="OrthoDB" id="8452029at2"/>
<reference evidence="1 2" key="1">
    <citation type="submission" date="2018-06" db="EMBL/GenBank/DDBJ databases">
        <title>Genomic Encyclopedia of Type Strains, Phase IV (KMG-IV): sequencing the most valuable type-strain genomes for metagenomic binning, comparative biology and taxonomic classification.</title>
        <authorList>
            <person name="Goeker M."/>
        </authorList>
    </citation>
    <scope>NUCLEOTIDE SEQUENCE [LARGE SCALE GENOMIC DNA]</scope>
    <source>
        <strain evidence="1 2">DSM 24875</strain>
    </source>
</reference>
<comment type="caution">
    <text evidence="1">The sequence shown here is derived from an EMBL/GenBank/DDBJ whole genome shotgun (WGS) entry which is preliminary data.</text>
</comment>